<name>A0AAD6UTQ4_9AGAR</name>
<sequence>MPSDAPPRAHIRVATVADLDELAAMNQRAFLSSPPQSYFSGANAPLTTDRKDEKRRNNQTTFLRFLIRRSWSLGARITVVVIPGIGESGTDRIIAATIWRPPVTGDSKPPSMLSALWMGLFSVLMNWGIGAMTRISDLVQSSEHVLGDGYAERKLPGTPEDSWYLQLAGVDPDFQGKGYMSMLLQEAFRNAPNATFTLEATTPRARDVYKHYAFDVTQVVREVVVGKGKVDALGVNASGDAATGFPIYPMIKVP</sequence>
<protein>
    <recommendedName>
        <fullName evidence="1">N-acetyltransferase domain-containing protein</fullName>
    </recommendedName>
</protein>
<reference evidence="2" key="1">
    <citation type="submission" date="2023-03" db="EMBL/GenBank/DDBJ databases">
        <title>Massive genome expansion in bonnet fungi (Mycena s.s.) driven by repeated elements and novel gene families across ecological guilds.</title>
        <authorList>
            <consortium name="Lawrence Berkeley National Laboratory"/>
            <person name="Harder C.B."/>
            <person name="Miyauchi S."/>
            <person name="Viragh M."/>
            <person name="Kuo A."/>
            <person name="Thoen E."/>
            <person name="Andreopoulos B."/>
            <person name="Lu D."/>
            <person name="Skrede I."/>
            <person name="Drula E."/>
            <person name="Henrissat B."/>
            <person name="Morin E."/>
            <person name="Kohler A."/>
            <person name="Barry K."/>
            <person name="LaButti K."/>
            <person name="Morin E."/>
            <person name="Salamov A."/>
            <person name="Lipzen A."/>
            <person name="Mereny Z."/>
            <person name="Hegedus B."/>
            <person name="Baldrian P."/>
            <person name="Stursova M."/>
            <person name="Weitz H."/>
            <person name="Taylor A."/>
            <person name="Grigoriev I.V."/>
            <person name="Nagy L.G."/>
            <person name="Martin F."/>
            <person name="Kauserud H."/>
        </authorList>
    </citation>
    <scope>NUCLEOTIDE SEQUENCE</scope>
    <source>
        <strain evidence="2">9144</strain>
    </source>
</reference>
<dbReference type="EMBL" id="JARJCW010000127">
    <property type="protein sequence ID" value="KAJ7191864.1"/>
    <property type="molecule type" value="Genomic_DNA"/>
</dbReference>
<accession>A0AAD6UTQ4</accession>
<proteinExistence type="predicted"/>
<dbReference type="InterPro" id="IPR052523">
    <property type="entry name" value="Trichothecene_AcTrans"/>
</dbReference>
<dbReference type="CDD" id="cd04301">
    <property type="entry name" value="NAT_SF"/>
    <property type="match status" value="1"/>
</dbReference>
<feature type="domain" description="N-acetyltransferase" evidence="1">
    <location>
        <begin position="159"/>
        <end position="210"/>
    </location>
</feature>
<dbReference type="SUPFAM" id="SSF55729">
    <property type="entry name" value="Acyl-CoA N-acyltransferases (Nat)"/>
    <property type="match status" value="1"/>
</dbReference>
<dbReference type="Pfam" id="PF00583">
    <property type="entry name" value="Acetyltransf_1"/>
    <property type="match status" value="1"/>
</dbReference>
<evidence type="ECO:0000313" key="2">
    <source>
        <dbReference type="EMBL" id="KAJ7191864.1"/>
    </source>
</evidence>
<dbReference type="GO" id="GO:0016747">
    <property type="term" value="F:acyltransferase activity, transferring groups other than amino-acyl groups"/>
    <property type="evidence" value="ECO:0007669"/>
    <property type="project" value="InterPro"/>
</dbReference>
<dbReference type="InterPro" id="IPR016181">
    <property type="entry name" value="Acyl_CoA_acyltransferase"/>
</dbReference>
<comment type="caution">
    <text evidence="2">The sequence shown here is derived from an EMBL/GenBank/DDBJ whole genome shotgun (WGS) entry which is preliminary data.</text>
</comment>
<dbReference type="Proteomes" id="UP001219525">
    <property type="component" value="Unassembled WGS sequence"/>
</dbReference>
<organism evidence="2 3">
    <name type="scientific">Mycena pura</name>
    <dbReference type="NCBI Taxonomy" id="153505"/>
    <lineage>
        <taxon>Eukaryota</taxon>
        <taxon>Fungi</taxon>
        <taxon>Dikarya</taxon>
        <taxon>Basidiomycota</taxon>
        <taxon>Agaricomycotina</taxon>
        <taxon>Agaricomycetes</taxon>
        <taxon>Agaricomycetidae</taxon>
        <taxon>Agaricales</taxon>
        <taxon>Marasmiineae</taxon>
        <taxon>Mycenaceae</taxon>
        <taxon>Mycena</taxon>
    </lineage>
</organism>
<dbReference type="InterPro" id="IPR000182">
    <property type="entry name" value="GNAT_dom"/>
</dbReference>
<dbReference type="AlphaFoldDB" id="A0AAD6UTQ4"/>
<gene>
    <name evidence="2" type="ORF">GGX14DRAFT_480875</name>
</gene>
<dbReference type="PANTHER" id="PTHR42791">
    <property type="entry name" value="GNAT FAMILY ACETYLTRANSFERASE"/>
    <property type="match status" value="1"/>
</dbReference>
<evidence type="ECO:0000259" key="1">
    <source>
        <dbReference type="Pfam" id="PF00583"/>
    </source>
</evidence>
<dbReference type="PANTHER" id="PTHR42791:SF1">
    <property type="entry name" value="N-ACETYLTRANSFERASE DOMAIN-CONTAINING PROTEIN"/>
    <property type="match status" value="1"/>
</dbReference>
<keyword evidence="3" id="KW-1185">Reference proteome</keyword>
<dbReference type="Gene3D" id="3.40.630.30">
    <property type="match status" value="1"/>
</dbReference>
<evidence type="ECO:0000313" key="3">
    <source>
        <dbReference type="Proteomes" id="UP001219525"/>
    </source>
</evidence>